<dbReference type="RefSeq" id="WP_091660615.1">
    <property type="nucleotide sequence ID" value="NZ_LT594323.1"/>
</dbReference>
<keyword evidence="4" id="KW-1185">Reference proteome</keyword>
<dbReference type="CDD" id="cd04179">
    <property type="entry name" value="DPM_DPG-synthase_like"/>
    <property type="match status" value="1"/>
</dbReference>
<dbReference type="EMBL" id="LT594323">
    <property type="protein sequence ID" value="SBT41907.1"/>
    <property type="molecule type" value="Genomic_DNA"/>
</dbReference>
<evidence type="ECO:0000313" key="3">
    <source>
        <dbReference type="EMBL" id="SBT41907.1"/>
    </source>
</evidence>
<dbReference type="PATRIC" id="fig|261654.4.peg.1812"/>
<dbReference type="Proteomes" id="UP000199385">
    <property type="component" value="Chromosome I"/>
</dbReference>
<sequence>MIVLFPVYQPGKQLLGLLDDLAAVAPDGHPVVVDDGSDDRAEDVLVAARDRGATVLRRRVNRGKGVVLKTGFRYAADDHPGRDVVCVDADGQHRAEDVVRVAERMRETGALTLGVRRFDGEVPLRSRLGNTLTADLFRLATGCPVRDTQTGLRAFPAGLLDWLGTVPGERFEYEMNMLLHAARDGHPIEQVPIPTRYQAGNPSSHFSALADSARIYGALLRFAVTRPLAAGHRAVHPGR</sequence>
<dbReference type="OrthoDB" id="9810303at2"/>
<evidence type="ECO:0000313" key="4">
    <source>
        <dbReference type="Proteomes" id="UP000199385"/>
    </source>
</evidence>
<dbReference type="STRING" id="261654.GA0070611_1786"/>
<protein>
    <submittedName>
        <fullName evidence="3">Glycosyl transferase family 2</fullName>
    </submittedName>
</protein>
<feature type="domain" description="Glycosyltransferase 2-like" evidence="2">
    <location>
        <begin position="3"/>
        <end position="126"/>
    </location>
</feature>
<dbReference type="SUPFAM" id="SSF53448">
    <property type="entry name" value="Nucleotide-diphospho-sugar transferases"/>
    <property type="match status" value="1"/>
</dbReference>
<evidence type="ECO:0000259" key="2">
    <source>
        <dbReference type="Pfam" id="PF00535"/>
    </source>
</evidence>
<dbReference type="AlphaFoldDB" id="A0A1A8ZDD9"/>
<accession>A0A1A8ZDD9</accession>
<gene>
    <name evidence="3" type="ORF">GA0070611_1786</name>
</gene>
<dbReference type="InterPro" id="IPR001173">
    <property type="entry name" value="Glyco_trans_2-like"/>
</dbReference>
<dbReference type="PANTHER" id="PTHR48090">
    <property type="entry name" value="UNDECAPRENYL-PHOSPHATE 4-DEOXY-4-FORMAMIDO-L-ARABINOSE TRANSFERASE-RELATED"/>
    <property type="match status" value="1"/>
</dbReference>
<reference evidence="4" key="1">
    <citation type="submission" date="2016-06" db="EMBL/GenBank/DDBJ databases">
        <authorList>
            <person name="Varghese N."/>
            <person name="Submissions Spin"/>
        </authorList>
    </citation>
    <scope>NUCLEOTIDE SEQUENCE [LARGE SCALE GENOMIC DNA]</scope>
    <source>
        <strain evidence="4">DSM 44815</strain>
    </source>
</reference>
<keyword evidence="3" id="KW-0808">Transferase</keyword>
<evidence type="ECO:0000256" key="1">
    <source>
        <dbReference type="ARBA" id="ARBA00006739"/>
    </source>
</evidence>
<comment type="similarity">
    <text evidence="1">Belongs to the glycosyltransferase 2 family.</text>
</comment>
<dbReference type="Gene3D" id="3.90.550.10">
    <property type="entry name" value="Spore Coat Polysaccharide Biosynthesis Protein SpsA, Chain A"/>
    <property type="match status" value="1"/>
</dbReference>
<dbReference type="InterPro" id="IPR050256">
    <property type="entry name" value="Glycosyltransferase_2"/>
</dbReference>
<dbReference type="Pfam" id="PF00535">
    <property type="entry name" value="Glycos_transf_2"/>
    <property type="match status" value="1"/>
</dbReference>
<dbReference type="GO" id="GO:0016740">
    <property type="term" value="F:transferase activity"/>
    <property type="evidence" value="ECO:0007669"/>
    <property type="project" value="UniProtKB-KW"/>
</dbReference>
<organism evidence="3 4">
    <name type="scientific">Micromonospora auratinigra</name>
    <dbReference type="NCBI Taxonomy" id="261654"/>
    <lineage>
        <taxon>Bacteria</taxon>
        <taxon>Bacillati</taxon>
        <taxon>Actinomycetota</taxon>
        <taxon>Actinomycetes</taxon>
        <taxon>Micromonosporales</taxon>
        <taxon>Micromonosporaceae</taxon>
        <taxon>Micromonospora</taxon>
    </lineage>
</organism>
<proteinExistence type="inferred from homology"/>
<name>A0A1A8ZDD9_9ACTN</name>
<dbReference type="PANTHER" id="PTHR48090:SF7">
    <property type="entry name" value="RFBJ PROTEIN"/>
    <property type="match status" value="1"/>
</dbReference>
<dbReference type="InterPro" id="IPR029044">
    <property type="entry name" value="Nucleotide-diphossugar_trans"/>
</dbReference>